<dbReference type="InterPro" id="IPR057727">
    <property type="entry name" value="WCX_dom"/>
</dbReference>
<evidence type="ECO:0000259" key="1">
    <source>
        <dbReference type="Pfam" id="PF13280"/>
    </source>
</evidence>
<reference evidence="3" key="1">
    <citation type="submission" date="2024-06" db="EMBL/GenBank/DDBJ databases">
        <title>Caulobacter inopinatus, sp. nov.</title>
        <authorList>
            <person name="Donachie S.P."/>
        </authorList>
    </citation>
    <scope>NUCLEOTIDE SEQUENCE</scope>
    <source>
        <strain evidence="3">73W</strain>
    </source>
</reference>
<sequence length="326" mass="35810">MRHDKAALLLDLARRLAGSAEGLTLDEMAEGLGVGRRTAERMRDAVWAVFPQMEAVDDPPTKRFRIPSGLDSLFQAPTADEMVALRTAADSLKVSGGTARAEALYSLERKLLAAMRAQARRRLAPDMEALVQAETIAVHAGARPMEDAAVLTAIRTAITGLTALRFKYDGGSKPGREREVTPFGVMFGRSNYLVAGEGKSPEPRTWRLDKIRDVEVMPWHAAPPEGFSLQAFADQSFGIYQGAVEDVVLHITPQGAEDALRWRFHANQSVEPQADGSVIVSFRASGMLELAWHLFTWQDKVRVISPPSLKTMLVQELEKALAAHRT</sequence>
<dbReference type="RefSeq" id="WP_369060229.1">
    <property type="nucleotide sequence ID" value="NZ_CP158375.1"/>
</dbReference>
<dbReference type="Pfam" id="PF13280">
    <property type="entry name" value="WYL"/>
    <property type="match status" value="1"/>
</dbReference>
<dbReference type="InterPro" id="IPR026881">
    <property type="entry name" value="WYL_dom"/>
</dbReference>
<dbReference type="PANTHER" id="PTHR34580">
    <property type="match status" value="1"/>
</dbReference>
<evidence type="ECO:0000259" key="2">
    <source>
        <dbReference type="Pfam" id="PF25583"/>
    </source>
</evidence>
<gene>
    <name evidence="3" type="ORF">ABOZ73_01805</name>
</gene>
<dbReference type="Pfam" id="PF25583">
    <property type="entry name" value="WCX"/>
    <property type="match status" value="1"/>
</dbReference>
<dbReference type="PANTHER" id="PTHR34580:SF1">
    <property type="entry name" value="PROTEIN PAFC"/>
    <property type="match status" value="1"/>
</dbReference>
<organism evidence="3">
    <name type="scientific">Caulobacter sp. 73W</name>
    <dbReference type="NCBI Taxonomy" id="3161137"/>
    <lineage>
        <taxon>Bacteria</taxon>
        <taxon>Pseudomonadati</taxon>
        <taxon>Pseudomonadota</taxon>
        <taxon>Alphaproteobacteria</taxon>
        <taxon>Caulobacterales</taxon>
        <taxon>Caulobacteraceae</taxon>
        <taxon>Caulobacter</taxon>
    </lineage>
</organism>
<protein>
    <submittedName>
        <fullName evidence="3">WYL domain-containing protein</fullName>
    </submittedName>
</protein>
<feature type="domain" description="WCX" evidence="2">
    <location>
        <begin position="245"/>
        <end position="321"/>
    </location>
</feature>
<proteinExistence type="predicted"/>
<feature type="domain" description="WYL" evidence="1">
    <location>
        <begin position="150"/>
        <end position="216"/>
    </location>
</feature>
<dbReference type="AlphaFoldDB" id="A0AB39KUQ1"/>
<dbReference type="EMBL" id="CP158375">
    <property type="protein sequence ID" value="XDO97181.1"/>
    <property type="molecule type" value="Genomic_DNA"/>
</dbReference>
<accession>A0AB39KUQ1</accession>
<dbReference type="InterPro" id="IPR051534">
    <property type="entry name" value="CBASS_pafABC_assoc_protein"/>
</dbReference>
<evidence type="ECO:0000313" key="3">
    <source>
        <dbReference type="EMBL" id="XDO97181.1"/>
    </source>
</evidence>
<dbReference type="PROSITE" id="PS52050">
    <property type="entry name" value="WYL"/>
    <property type="match status" value="1"/>
</dbReference>
<name>A0AB39KUQ1_9CAUL</name>